<evidence type="ECO:0000313" key="6">
    <source>
        <dbReference type="Proteomes" id="UP000590524"/>
    </source>
</evidence>
<dbReference type="EMBL" id="JACIEU010000002">
    <property type="protein sequence ID" value="MBB4146715.1"/>
    <property type="molecule type" value="Genomic_DNA"/>
</dbReference>
<dbReference type="Pfam" id="PF13649">
    <property type="entry name" value="Methyltransf_25"/>
    <property type="match status" value="1"/>
</dbReference>
<name>A0A7W6PVC1_9SPHN</name>
<organism evidence="5 6">
    <name type="scientific">Sphingobium scionense</name>
    <dbReference type="NCBI Taxonomy" id="1404341"/>
    <lineage>
        <taxon>Bacteria</taxon>
        <taxon>Pseudomonadati</taxon>
        <taxon>Pseudomonadota</taxon>
        <taxon>Alphaproteobacteria</taxon>
        <taxon>Sphingomonadales</taxon>
        <taxon>Sphingomonadaceae</taxon>
        <taxon>Sphingobium</taxon>
    </lineage>
</organism>
<keyword evidence="3" id="KW-0949">S-adenosyl-L-methionine</keyword>
<proteinExistence type="predicted"/>
<dbReference type="PANTHER" id="PTHR43464">
    <property type="entry name" value="METHYLTRANSFERASE"/>
    <property type="match status" value="1"/>
</dbReference>
<keyword evidence="2 5" id="KW-0808">Transferase</keyword>
<gene>
    <name evidence="5" type="ORF">GGQ90_000470</name>
</gene>
<keyword evidence="6" id="KW-1185">Reference proteome</keyword>
<dbReference type="PANTHER" id="PTHR43464:SF19">
    <property type="entry name" value="UBIQUINONE BIOSYNTHESIS O-METHYLTRANSFERASE, MITOCHONDRIAL"/>
    <property type="match status" value="1"/>
</dbReference>
<protein>
    <submittedName>
        <fullName evidence="5">SAM-dependent methyltransferase</fullName>
    </submittedName>
</protein>
<dbReference type="CDD" id="cd02440">
    <property type="entry name" value="AdoMet_MTases"/>
    <property type="match status" value="1"/>
</dbReference>
<comment type="caution">
    <text evidence="5">The sequence shown here is derived from an EMBL/GenBank/DDBJ whole genome shotgun (WGS) entry which is preliminary data.</text>
</comment>
<dbReference type="AlphaFoldDB" id="A0A7W6PVC1"/>
<dbReference type="GO" id="GO:0008168">
    <property type="term" value="F:methyltransferase activity"/>
    <property type="evidence" value="ECO:0007669"/>
    <property type="project" value="UniProtKB-KW"/>
</dbReference>
<dbReference type="SUPFAM" id="SSF53335">
    <property type="entry name" value="S-adenosyl-L-methionine-dependent methyltransferases"/>
    <property type="match status" value="1"/>
</dbReference>
<dbReference type="GO" id="GO:0032259">
    <property type="term" value="P:methylation"/>
    <property type="evidence" value="ECO:0007669"/>
    <property type="project" value="UniProtKB-KW"/>
</dbReference>
<keyword evidence="1 5" id="KW-0489">Methyltransferase</keyword>
<reference evidence="5 6" key="1">
    <citation type="submission" date="2020-08" db="EMBL/GenBank/DDBJ databases">
        <title>Genomic Encyclopedia of Type Strains, Phase IV (KMG-IV): sequencing the most valuable type-strain genomes for metagenomic binning, comparative biology and taxonomic classification.</title>
        <authorList>
            <person name="Goeker M."/>
        </authorList>
    </citation>
    <scope>NUCLEOTIDE SEQUENCE [LARGE SCALE GENOMIC DNA]</scope>
    <source>
        <strain evidence="5 6">DSM 19371</strain>
    </source>
</reference>
<evidence type="ECO:0000256" key="3">
    <source>
        <dbReference type="ARBA" id="ARBA00022691"/>
    </source>
</evidence>
<dbReference type="Proteomes" id="UP000590524">
    <property type="component" value="Unassembled WGS sequence"/>
</dbReference>
<evidence type="ECO:0000256" key="2">
    <source>
        <dbReference type="ARBA" id="ARBA00022679"/>
    </source>
</evidence>
<dbReference type="InterPro" id="IPR041698">
    <property type="entry name" value="Methyltransf_25"/>
</dbReference>
<evidence type="ECO:0000259" key="4">
    <source>
        <dbReference type="Pfam" id="PF13649"/>
    </source>
</evidence>
<sequence length="247" mass="27756">MPKKGELAYLANTGDIGRQHSLEKPFSDPQCGLNLASIGYVMSLLPPAPARILDLGCGGGWTSIFLAKHGYRVTGQDIAPDMIDLARENAARHGLDDRLDFVCGDFEQIGDHGQFDAAIFFDSLHHAEDEALAIRAAWAALKPGGLLITHEPGEGHATHPDSIEAMRLYGVTERDMPPHLIIARGREAGFTQYRVLPLPQYLHHLFYEDNRYLRQRLSQRYWRRVGRILRLIFRPDLRRGAIVVLTK</sequence>
<accession>A0A7W6PVC1</accession>
<dbReference type="RefSeq" id="WP_188080647.1">
    <property type="nucleotide sequence ID" value="NZ_JACIEU010000002.1"/>
</dbReference>
<dbReference type="InterPro" id="IPR029063">
    <property type="entry name" value="SAM-dependent_MTases_sf"/>
</dbReference>
<evidence type="ECO:0000256" key="1">
    <source>
        <dbReference type="ARBA" id="ARBA00022603"/>
    </source>
</evidence>
<evidence type="ECO:0000313" key="5">
    <source>
        <dbReference type="EMBL" id="MBB4146715.1"/>
    </source>
</evidence>
<dbReference type="Gene3D" id="3.40.50.150">
    <property type="entry name" value="Vaccinia Virus protein VP39"/>
    <property type="match status" value="1"/>
</dbReference>
<feature type="domain" description="Methyltransferase" evidence="4">
    <location>
        <begin position="52"/>
        <end position="145"/>
    </location>
</feature>